<name>A0A078AGZ9_STYLE</name>
<evidence type="ECO:0000313" key="3">
    <source>
        <dbReference type="EMBL" id="CDW81504.1"/>
    </source>
</evidence>
<protein>
    <submittedName>
        <fullName evidence="3">Protein kinase domain containing protein</fullName>
    </submittedName>
</protein>
<feature type="compositionally biased region" description="Low complexity" evidence="1">
    <location>
        <begin position="48"/>
        <end position="65"/>
    </location>
</feature>
<organism evidence="3 4">
    <name type="scientific">Stylonychia lemnae</name>
    <name type="common">Ciliate</name>
    <dbReference type="NCBI Taxonomy" id="5949"/>
    <lineage>
        <taxon>Eukaryota</taxon>
        <taxon>Sar</taxon>
        <taxon>Alveolata</taxon>
        <taxon>Ciliophora</taxon>
        <taxon>Intramacronucleata</taxon>
        <taxon>Spirotrichea</taxon>
        <taxon>Stichotrichia</taxon>
        <taxon>Sporadotrichida</taxon>
        <taxon>Oxytrichidae</taxon>
        <taxon>Stylonychinae</taxon>
        <taxon>Stylonychia</taxon>
    </lineage>
</organism>
<dbReference type="AlphaFoldDB" id="A0A078AGZ9"/>
<dbReference type="SUPFAM" id="SSF56112">
    <property type="entry name" value="Protein kinase-like (PK-like)"/>
    <property type="match status" value="1"/>
</dbReference>
<feature type="compositionally biased region" description="Polar residues" evidence="1">
    <location>
        <begin position="33"/>
        <end position="47"/>
    </location>
</feature>
<dbReference type="PANTHER" id="PTHR24347">
    <property type="entry name" value="SERINE/THREONINE-PROTEIN KINASE"/>
    <property type="match status" value="1"/>
</dbReference>
<accession>A0A078AGZ9</accession>
<evidence type="ECO:0000256" key="1">
    <source>
        <dbReference type="SAM" id="MobiDB-lite"/>
    </source>
</evidence>
<dbReference type="OMA" id="CIRISLI"/>
<dbReference type="GO" id="GO:0004672">
    <property type="term" value="F:protein kinase activity"/>
    <property type="evidence" value="ECO:0007669"/>
    <property type="project" value="InterPro"/>
</dbReference>
<proteinExistence type="predicted"/>
<dbReference type="InterPro" id="IPR000719">
    <property type="entry name" value="Prot_kinase_dom"/>
</dbReference>
<dbReference type="GO" id="GO:0005524">
    <property type="term" value="F:ATP binding"/>
    <property type="evidence" value="ECO:0007669"/>
    <property type="project" value="InterPro"/>
</dbReference>
<keyword evidence="3" id="KW-0418">Kinase</keyword>
<dbReference type="OrthoDB" id="1717591at2759"/>
<dbReference type="Gene3D" id="1.10.510.10">
    <property type="entry name" value="Transferase(Phosphotransferase) domain 1"/>
    <property type="match status" value="1"/>
</dbReference>
<dbReference type="EMBL" id="CCKQ01010012">
    <property type="protein sequence ID" value="CDW81504.1"/>
    <property type="molecule type" value="Genomic_DNA"/>
</dbReference>
<keyword evidence="3" id="KW-0808">Transferase</keyword>
<sequence length="587" mass="67234">MVEPIQHLLLDDDKTCIRISLIEATSPDLPTEESYNITGDENSQADPSTKSSLNNNNKTQKNGNSPTSRYRSHMPTLNIVSRLTDNTGLKFEMDQIEQKLTATPEQRFRQAHLVVNVINTSNSKSSRHSFSSVSVSSSQMNSPCLPSSVRIISLNNDEENHQGCSSVVKLCQLKTSISPKNNIEDSIQNSSDQLEQPELDQTQSENDINQRRDSYYKSSTQVDRVSEELITSQKRKTLLTKNLTNVQLKEVDEFSSEDENIYKDLSPIQITLNIPSHSHFTSKKSQFSNGFKAACAARKQERKVEDGNEKEEEKQVSSEQRDIRKFAVKVIRNRDEEYQQIAIKEFHLLQQLSHPNIVKMKEAYYNKQRETLYFVMDFVEGYTLKNYIKLYKLKHRDYKGAGGLPEDLCKIILVKIVNVIKYLHSDKISVCHRDLNPGNIIINHENFENEPRVTVIDFNVARRFKDQETQQKLLMMTNTGAAAFSSPEIQKGSSYNEVIDIWGTGCAFYLMLFGQIPFPHKDQQQLSDAIINGEYTKNDTRWSLVSDSALDLLQSMLCVNPEQRLSIDQVIGHPWLNEQYLQSFQIL</sequence>
<dbReference type="InParanoid" id="A0A078AGZ9"/>
<dbReference type="InterPro" id="IPR011009">
    <property type="entry name" value="Kinase-like_dom_sf"/>
</dbReference>
<feature type="domain" description="Protein kinase" evidence="2">
    <location>
        <begin position="280"/>
        <end position="576"/>
    </location>
</feature>
<feature type="region of interest" description="Disordered" evidence="1">
    <location>
        <begin position="29"/>
        <end position="74"/>
    </location>
</feature>
<dbReference type="PROSITE" id="PS50011">
    <property type="entry name" value="PROTEIN_KINASE_DOM"/>
    <property type="match status" value="1"/>
</dbReference>
<dbReference type="Proteomes" id="UP000039865">
    <property type="component" value="Unassembled WGS sequence"/>
</dbReference>
<feature type="compositionally biased region" description="Polar residues" evidence="1">
    <location>
        <begin position="181"/>
        <end position="207"/>
    </location>
</feature>
<reference evidence="3 4" key="1">
    <citation type="submission" date="2014-06" db="EMBL/GenBank/DDBJ databases">
        <authorList>
            <person name="Swart Estienne"/>
        </authorList>
    </citation>
    <scope>NUCLEOTIDE SEQUENCE [LARGE SCALE GENOMIC DNA]</scope>
    <source>
        <strain evidence="3 4">130c</strain>
    </source>
</reference>
<feature type="region of interest" description="Disordered" evidence="1">
    <location>
        <begin position="181"/>
        <end position="220"/>
    </location>
</feature>
<evidence type="ECO:0000259" key="2">
    <source>
        <dbReference type="PROSITE" id="PS50011"/>
    </source>
</evidence>
<evidence type="ECO:0000313" key="4">
    <source>
        <dbReference type="Proteomes" id="UP000039865"/>
    </source>
</evidence>
<gene>
    <name evidence="3" type="primary">Contig16450.g17516</name>
    <name evidence="3" type="ORF">STYLEM_10522</name>
</gene>
<dbReference type="Pfam" id="PF00069">
    <property type="entry name" value="Pkinase"/>
    <property type="match status" value="1"/>
</dbReference>
<keyword evidence="4" id="KW-1185">Reference proteome</keyword>